<comment type="caution">
    <text evidence="1">The sequence shown here is derived from an EMBL/GenBank/DDBJ whole genome shotgun (WGS) entry which is preliminary data.</text>
</comment>
<gene>
    <name evidence="1" type="ORF">KS419_13560</name>
</gene>
<proteinExistence type="predicted"/>
<reference evidence="1 2" key="1">
    <citation type="submission" date="2021-06" db="EMBL/GenBank/DDBJ databases">
        <title>Bacillus sp. RD4P76, an endophyte from a halophyte.</title>
        <authorList>
            <person name="Sun J.-Q."/>
        </authorList>
    </citation>
    <scope>NUCLEOTIDE SEQUENCE [LARGE SCALE GENOMIC DNA]</scope>
    <source>
        <strain evidence="1 2">CGMCC 1.15917</strain>
    </source>
</reference>
<organism evidence="1 2">
    <name type="scientific">Evansella tamaricis</name>
    <dbReference type="NCBI Taxonomy" id="2069301"/>
    <lineage>
        <taxon>Bacteria</taxon>
        <taxon>Bacillati</taxon>
        <taxon>Bacillota</taxon>
        <taxon>Bacilli</taxon>
        <taxon>Bacillales</taxon>
        <taxon>Bacillaceae</taxon>
        <taxon>Evansella</taxon>
    </lineage>
</organism>
<name>A0ABS6JGI1_9BACI</name>
<dbReference type="Proteomes" id="UP000784880">
    <property type="component" value="Unassembled WGS sequence"/>
</dbReference>
<protein>
    <submittedName>
        <fullName evidence="1">Uncharacterized protein</fullName>
    </submittedName>
</protein>
<keyword evidence="2" id="KW-1185">Reference proteome</keyword>
<evidence type="ECO:0000313" key="2">
    <source>
        <dbReference type="Proteomes" id="UP000784880"/>
    </source>
</evidence>
<sequence length="79" mass="8961">MAKFIVNTGKEKVVHRATHTKPDCNINLISTANRIDTYVDYTVLYPSMYTTCTHCNPVEETTVPIENLAADRELNSYHS</sequence>
<accession>A0ABS6JGI1</accession>
<dbReference type="RefSeq" id="WP_217066930.1">
    <property type="nucleotide sequence ID" value="NZ_JAHQCS010000109.1"/>
</dbReference>
<evidence type="ECO:0000313" key="1">
    <source>
        <dbReference type="EMBL" id="MBU9712753.1"/>
    </source>
</evidence>
<dbReference type="EMBL" id="JAHQCS010000109">
    <property type="protein sequence ID" value="MBU9712753.1"/>
    <property type="molecule type" value="Genomic_DNA"/>
</dbReference>